<keyword evidence="5" id="KW-0997">Cell inner membrane</keyword>
<comment type="subcellular location">
    <subcellularLocation>
        <location evidence="1">Cell inner membrane</location>
        <topology evidence="1">Single-pass membrane protein</topology>
        <orientation evidence="1">Periplasmic side</orientation>
    </subcellularLocation>
</comment>
<dbReference type="PROSITE" id="PS52015">
    <property type="entry name" value="TONB_CTD"/>
    <property type="match status" value="1"/>
</dbReference>
<feature type="chain" id="PRO_5024951626" evidence="10">
    <location>
        <begin position="28"/>
        <end position="489"/>
    </location>
</feature>
<dbReference type="AlphaFoldDB" id="A0A5N1JGN6"/>
<dbReference type="PANTHER" id="PTHR33446:SF2">
    <property type="entry name" value="PROTEIN TONB"/>
    <property type="match status" value="1"/>
</dbReference>
<evidence type="ECO:0000259" key="11">
    <source>
        <dbReference type="PROSITE" id="PS52015"/>
    </source>
</evidence>
<feature type="domain" description="TonB C-terminal" evidence="11">
    <location>
        <begin position="398"/>
        <end position="489"/>
    </location>
</feature>
<evidence type="ECO:0000313" key="13">
    <source>
        <dbReference type="Proteomes" id="UP000326344"/>
    </source>
</evidence>
<keyword evidence="9" id="KW-0472">Membrane</keyword>
<proteinExistence type="inferred from homology"/>
<evidence type="ECO:0000256" key="10">
    <source>
        <dbReference type="SAM" id="SignalP"/>
    </source>
</evidence>
<keyword evidence="7" id="KW-0653">Protein transport</keyword>
<dbReference type="SUPFAM" id="SSF74653">
    <property type="entry name" value="TolA/TonB C-terminal domain"/>
    <property type="match status" value="2"/>
</dbReference>
<dbReference type="Proteomes" id="UP000326344">
    <property type="component" value="Unassembled WGS sequence"/>
</dbReference>
<dbReference type="EMBL" id="VTWS01000004">
    <property type="protein sequence ID" value="KAA9352908.1"/>
    <property type="molecule type" value="Genomic_DNA"/>
</dbReference>
<dbReference type="GO" id="GO:0098797">
    <property type="term" value="C:plasma membrane protein complex"/>
    <property type="evidence" value="ECO:0007669"/>
    <property type="project" value="TreeGrafter"/>
</dbReference>
<feature type="signal peptide" evidence="10">
    <location>
        <begin position="1"/>
        <end position="27"/>
    </location>
</feature>
<evidence type="ECO:0000256" key="8">
    <source>
        <dbReference type="ARBA" id="ARBA00022989"/>
    </source>
</evidence>
<accession>A0A5N1JGN6</accession>
<dbReference type="NCBIfam" id="TIGR01352">
    <property type="entry name" value="tonB_Cterm"/>
    <property type="match status" value="2"/>
</dbReference>
<protein>
    <submittedName>
        <fullName evidence="12">TonB family protein</fullName>
    </submittedName>
</protein>
<keyword evidence="6" id="KW-0812">Transmembrane</keyword>
<evidence type="ECO:0000256" key="5">
    <source>
        <dbReference type="ARBA" id="ARBA00022519"/>
    </source>
</evidence>
<keyword evidence="13" id="KW-1185">Reference proteome</keyword>
<evidence type="ECO:0000313" key="12">
    <source>
        <dbReference type="EMBL" id="KAA9352908.1"/>
    </source>
</evidence>
<dbReference type="InterPro" id="IPR037682">
    <property type="entry name" value="TonB_C"/>
</dbReference>
<dbReference type="InterPro" id="IPR051045">
    <property type="entry name" value="TonB-dependent_transducer"/>
</dbReference>
<organism evidence="12 13">
    <name type="scientific">Larkinella humicola</name>
    <dbReference type="NCBI Taxonomy" id="2607654"/>
    <lineage>
        <taxon>Bacteria</taxon>
        <taxon>Pseudomonadati</taxon>
        <taxon>Bacteroidota</taxon>
        <taxon>Cytophagia</taxon>
        <taxon>Cytophagales</taxon>
        <taxon>Spirosomataceae</taxon>
        <taxon>Larkinella</taxon>
    </lineage>
</organism>
<evidence type="ECO:0000256" key="4">
    <source>
        <dbReference type="ARBA" id="ARBA00022475"/>
    </source>
</evidence>
<dbReference type="PANTHER" id="PTHR33446">
    <property type="entry name" value="PROTEIN TONB-RELATED"/>
    <property type="match status" value="1"/>
</dbReference>
<dbReference type="GO" id="GO:0055085">
    <property type="term" value="P:transmembrane transport"/>
    <property type="evidence" value="ECO:0007669"/>
    <property type="project" value="InterPro"/>
</dbReference>
<keyword evidence="3" id="KW-0813">Transport</keyword>
<gene>
    <name evidence="12" type="ORF">F0P93_17125</name>
</gene>
<evidence type="ECO:0000256" key="6">
    <source>
        <dbReference type="ARBA" id="ARBA00022692"/>
    </source>
</evidence>
<dbReference type="GO" id="GO:0031992">
    <property type="term" value="F:energy transducer activity"/>
    <property type="evidence" value="ECO:0007669"/>
    <property type="project" value="TreeGrafter"/>
</dbReference>
<reference evidence="12 13" key="1">
    <citation type="submission" date="2019-09" db="EMBL/GenBank/DDBJ databases">
        <title>Genome Sequence of Larkinella sp MA1.</title>
        <authorList>
            <person name="Srinivasan S."/>
        </authorList>
    </citation>
    <scope>NUCLEOTIDE SEQUENCE [LARGE SCALE GENOMIC DNA]</scope>
    <source>
        <strain evidence="12 13">MA1</strain>
    </source>
</reference>
<dbReference type="GO" id="GO:0015031">
    <property type="term" value="P:protein transport"/>
    <property type="evidence" value="ECO:0007669"/>
    <property type="project" value="UniProtKB-KW"/>
</dbReference>
<evidence type="ECO:0000256" key="1">
    <source>
        <dbReference type="ARBA" id="ARBA00004383"/>
    </source>
</evidence>
<name>A0A5N1JGN6_9BACT</name>
<sequence>MPKFSYPPMKRCFYILFLLSMSLAVRAQTAYKDFEVDSAARPIGGIALLEKFIDVNLRMPYPAEVSRIKGIVILSGVVEPNGTVSEVKTLRSLRPDCDREAMRVLSLFNAWKPALKGGQPVRQQFTYPVRFAPTGLDYKQDRVSRYFDDKALLITDESKASYLLDTPVDTLGYPNGDPIIYRKSGKNWKEFDRYQFKKAPFTYHNDHDPALPDSVEAYRLQTFDKKGIVQETQYSFFADGSLLSVEPHSDGLGSRSSLYYYRNGTVKRLEESIDEKKTQEWLWYPNGQLRQIALRDLSAETSIHFQLISQFDSTGHPTVIKGTGQATYASRSNGKLLLESGALKNSLKDGEWIGRFRNDQLAYRETYENGKFLTGKLYNEKGDVMTYDEPEKQPEFKGGMSALGRFLGSTIRYPVEASRARVQGRVVIGFVIDTEGNVEDVKVMKGIGYGADEEAVRVVKATSGKWTPGIQRGRKVKVKYTMPINFAYQ</sequence>
<dbReference type="Pfam" id="PF03544">
    <property type="entry name" value="TonB_C"/>
    <property type="match status" value="2"/>
</dbReference>
<evidence type="ECO:0000256" key="3">
    <source>
        <dbReference type="ARBA" id="ARBA00022448"/>
    </source>
</evidence>
<comment type="caution">
    <text evidence="12">The sequence shown here is derived from an EMBL/GenBank/DDBJ whole genome shotgun (WGS) entry which is preliminary data.</text>
</comment>
<dbReference type="Gene3D" id="3.30.1150.10">
    <property type="match status" value="2"/>
</dbReference>
<evidence type="ECO:0000256" key="2">
    <source>
        <dbReference type="ARBA" id="ARBA00006555"/>
    </source>
</evidence>
<evidence type="ECO:0000256" key="7">
    <source>
        <dbReference type="ARBA" id="ARBA00022927"/>
    </source>
</evidence>
<comment type="similarity">
    <text evidence="2">Belongs to the TonB family.</text>
</comment>
<keyword evidence="4" id="KW-1003">Cell membrane</keyword>
<evidence type="ECO:0000256" key="9">
    <source>
        <dbReference type="ARBA" id="ARBA00023136"/>
    </source>
</evidence>
<keyword evidence="8" id="KW-1133">Transmembrane helix</keyword>
<keyword evidence="10" id="KW-0732">Signal</keyword>
<dbReference type="InterPro" id="IPR006260">
    <property type="entry name" value="TonB/TolA_C"/>
</dbReference>
<dbReference type="Gene3D" id="3.90.930.1">
    <property type="match status" value="1"/>
</dbReference>